<dbReference type="EMBL" id="BIXY01000030">
    <property type="protein sequence ID" value="GCF08761.1"/>
    <property type="molecule type" value="Genomic_DNA"/>
</dbReference>
<evidence type="ECO:0000313" key="1">
    <source>
        <dbReference type="EMBL" id="GCF08761.1"/>
    </source>
</evidence>
<accession>A0A5A5TBA7</accession>
<proteinExistence type="predicted"/>
<comment type="caution">
    <text evidence="1">The sequence shown here is derived from an EMBL/GenBank/DDBJ whole genome shotgun (WGS) entry which is preliminary data.</text>
</comment>
<name>A0A5A5TBA7_9CHLR</name>
<evidence type="ECO:0000313" key="2">
    <source>
        <dbReference type="Proteomes" id="UP000322530"/>
    </source>
</evidence>
<sequence length="175" mass="19106">MNNAHQAAQFAVTLEKIGNQALLECRALPDDLLNWSPAFSTSCTPMLLALELAQVIENWVLVPVGGRQPALMDHVTGCHSPATFPILSACYAEWIKSVHTILDSFPNALLDLLVEKQSLAQKLPSQARPTVHTCLLTAVERSALHLGEIQILCHTVMWNTMPAGKSAQSYLRGIV</sequence>
<keyword evidence="2" id="KW-1185">Reference proteome</keyword>
<protein>
    <recommendedName>
        <fullName evidence="3">DinB-like domain-containing protein</fullName>
    </recommendedName>
</protein>
<dbReference type="Proteomes" id="UP000322530">
    <property type="component" value="Unassembled WGS sequence"/>
</dbReference>
<dbReference type="OrthoDB" id="68731at2"/>
<gene>
    <name evidence="1" type="ORF">KDI_23250</name>
</gene>
<dbReference type="AlphaFoldDB" id="A0A5A5TBA7"/>
<evidence type="ECO:0008006" key="3">
    <source>
        <dbReference type="Google" id="ProtNLM"/>
    </source>
</evidence>
<dbReference type="RefSeq" id="WP_149401740.1">
    <property type="nucleotide sequence ID" value="NZ_BIXY01000030.1"/>
</dbReference>
<organism evidence="1 2">
    <name type="scientific">Dictyobacter arantiisoli</name>
    <dbReference type="NCBI Taxonomy" id="2014874"/>
    <lineage>
        <taxon>Bacteria</taxon>
        <taxon>Bacillati</taxon>
        <taxon>Chloroflexota</taxon>
        <taxon>Ktedonobacteria</taxon>
        <taxon>Ktedonobacterales</taxon>
        <taxon>Dictyobacteraceae</taxon>
        <taxon>Dictyobacter</taxon>
    </lineage>
</organism>
<reference evidence="1 2" key="1">
    <citation type="submission" date="2019-01" db="EMBL/GenBank/DDBJ databases">
        <title>Draft genome sequence of Dictyobacter sp. Uno17.</title>
        <authorList>
            <person name="Wang C.M."/>
            <person name="Zheng Y."/>
            <person name="Sakai Y."/>
            <person name="Abe K."/>
            <person name="Yokota A."/>
            <person name="Yabe S."/>
        </authorList>
    </citation>
    <scope>NUCLEOTIDE SEQUENCE [LARGE SCALE GENOMIC DNA]</scope>
    <source>
        <strain evidence="1 2">Uno17</strain>
    </source>
</reference>